<comment type="caution">
    <text evidence="2">The sequence shown here is derived from an EMBL/GenBank/DDBJ whole genome shotgun (WGS) entry which is preliminary data.</text>
</comment>
<feature type="region of interest" description="Disordered" evidence="1">
    <location>
        <begin position="361"/>
        <end position="414"/>
    </location>
</feature>
<evidence type="ECO:0000313" key="2">
    <source>
        <dbReference type="EMBL" id="TDH68227.1"/>
    </source>
</evidence>
<accession>A0A976FK12</accession>
<evidence type="ECO:0008006" key="4">
    <source>
        <dbReference type="Google" id="ProtNLM"/>
    </source>
</evidence>
<dbReference type="GO" id="GO:1904161">
    <property type="term" value="P:DNA synthesis involved in UV-damage excision repair"/>
    <property type="evidence" value="ECO:0007669"/>
    <property type="project" value="TreeGrafter"/>
</dbReference>
<dbReference type="PANTHER" id="PTHR17598">
    <property type="entry name" value="DNA POLYMERASE DELTA SUBUNIT 3"/>
    <property type="match status" value="1"/>
</dbReference>
<dbReference type="InterPro" id="IPR019038">
    <property type="entry name" value="POLD3"/>
</dbReference>
<dbReference type="AlphaFoldDB" id="A0A976FK12"/>
<feature type="compositionally biased region" description="Acidic residues" evidence="1">
    <location>
        <begin position="239"/>
        <end position="252"/>
    </location>
</feature>
<reference evidence="2 3" key="1">
    <citation type="journal article" date="2021" name="Genome Biol.">
        <title>AFLAP: assembly-free linkage analysis pipeline using k-mers from genome sequencing data.</title>
        <authorList>
            <person name="Fletcher K."/>
            <person name="Zhang L."/>
            <person name="Gil J."/>
            <person name="Han R."/>
            <person name="Cavanaugh K."/>
            <person name="Michelmore R."/>
        </authorList>
    </citation>
    <scope>NUCLEOTIDE SEQUENCE [LARGE SCALE GENOMIC DNA]</scope>
    <source>
        <strain evidence="2 3">SF5</strain>
    </source>
</reference>
<feature type="compositionally biased region" description="Basic and acidic residues" evidence="1">
    <location>
        <begin position="298"/>
        <end position="317"/>
    </location>
</feature>
<feature type="compositionally biased region" description="Basic residues" evidence="1">
    <location>
        <begin position="281"/>
        <end position="292"/>
    </location>
</feature>
<gene>
    <name evidence="2" type="ORF">CCR75_009612</name>
</gene>
<proteinExistence type="predicted"/>
<dbReference type="RefSeq" id="XP_067817726.1">
    <property type="nucleotide sequence ID" value="XM_067967651.1"/>
</dbReference>
<feature type="compositionally biased region" description="Basic and acidic residues" evidence="1">
    <location>
        <begin position="370"/>
        <end position="381"/>
    </location>
</feature>
<organism evidence="2 3">
    <name type="scientific">Bremia lactucae</name>
    <name type="common">Lettuce downy mildew</name>
    <dbReference type="NCBI Taxonomy" id="4779"/>
    <lineage>
        <taxon>Eukaryota</taxon>
        <taxon>Sar</taxon>
        <taxon>Stramenopiles</taxon>
        <taxon>Oomycota</taxon>
        <taxon>Peronosporomycetes</taxon>
        <taxon>Peronosporales</taxon>
        <taxon>Peronosporaceae</taxon>
        <taxon>Bremia</taxon>
    </lineage>
</organism>
<protein>
    <recommendedName>
        <fullName evidence="4">DNA polymerase delta subunit 3</fullName>
    </recommendedName>
</protein>
<dbReference type="PANTHER" id="PTHR17598:SF13">
    <property type="entry name" value="DNA POLYMERASE DELTA SUBUNIT 3"/>
    <property type="match status" value="1"/>
</dbReference>
<feature type="compositionally biased region" description="Basic and acidic residues" evidence="1">
    <location>
        <begin position="214"/>
        <end position="232"/>
    </location>
</feature>
<dbReference type="GeneID" id="94353322"/>
<evidence type="ECO:0000313" key="3">
    <source>
        <dbReference type="Proteomes" id="UP000294530"/>
    </source>
</evidence>
<dbReference type="GO" id="GO:0006297">
    <property type="term" value="P:nucleotide-excision repair, DNA gap filling"/>
    <property type="evidence" value="ECO:0007669"/>
    <property type="project" value="TreeGrafter"/>
</dbReference>
<dbReference type="GO" id="GO:0003887">
    <property type="term" value="F:DNA-directed DNA polymerase activity"/>
    <property type="evidence" value="ECO:0007669"/>
    <property type="project" value="TreeGrafter"/>
</dbReference>
<keyword evidence="3" id="KW-1185">Reference proteome</keyword>
<dbReference type="OrthoDB" id="129080at2759"/>
<dbReference type="Proteomes" id="UP000294530">
    <property type="component" value="Unassembled WGS sequence"/>
</dbReference>
<sequence>MSQSIERCLEEISLQVKDAGEPISYRTLSIHSQAPSNLCIEALTSYYTDDDSIEALILLIKRVAVSKNGDKTETAAAKHDPRARILSLAVGVEENEKDVLCHHIYALFDKPSDTSKDADKVATMATACWAQERQARNKVLSSVVKQEPLPSAAKVLYASSVVCEEATARQAFGDDHGEETISAFDAISASITQKTSSSSSFFKSTGKKGHSKASRNDEVRKSSKAEAKELDMAKVLTVDSDDDDDDEDDETDTPVFVKKNSSRKRIISDDEENETPEPRKTASKSRNVKRKLNASPTDTKKAKDTTEKTHSPQRAESESEGDDSVEALFVATKKRVLVSKTRINEQGYMVTEKTYEEVDLTPEEMEAEQEAAKKSREDKKKNAAAKKVVKTAKEAKLPSGPPKQRDLRSFFGAK</sequence>
<feature type="region of interest" description="Disordered" evidence="1">
    <location>
        <begin position="198"/>
        <end position="326"/>
    </location>
</feature>
<name>A0A976FK12_BRELC</name>
<dbReference type="EMBL" id="SHOA02000003">
    <property type="protein sequence ID" value="TDH68227.1"/>
    <property type="molecule type" value="Genomic_DNA"/>
</dbReference>
<dbReference type="KEGG" id="blac:94353322"/>
<dbReference type="GO" id="GO:0043625">
    <property type="term" value="C:delta DNA polymerase complex"/>
    <property type="evidence" value="ECO:0007669"/>
    <property type="project" value="InterPro"/>
</dbReference>
<evidence type="ECO:0000256" key="1">
    <source>
        <dbReference type="SAM" id="MobiDB-lite"/>
    </source>
</evidence>
<dbReference type="GO" id="GO:0006271">
    <property type="term" value="P:DNA strand elongation involved in DNA replication"/>
    <property type="evidence" value="ECO:0007669"/>
    <property type="project" value="TreeGrafter"/>
</dbReference>